<dbReference type="SUPFAM" id="SSF53474">
    <property type="entry name" value="alpha/beta-Hydrolases"/>
    <property type="match status" value="1"/>
</dbReference>
<name>A0A2A9NGU7_9AGAR</name>
<evidence type="ECO:0000313" key="2">
    <source>
        <dbReference type="EMBL" id="PFH46942.1"/>
    </source>
</evidence>
<gene>
    <name evidence="2" type="ORF">AMATHDRAFT_7234</name>
</gene>
<protein>
    <recommendedName>
        <fullName evidence="1">AB hydrolase-1 domain-containing protein</fullName>
    </recommendedName>
</protein>
<dbReference type="InterPro" id="IPR000073">
    <property type="entry name" value="AB_hydrolase_1"/>
</dbReference>
<keyword evidence="3" id="KW-1185">Reference proteome</keyword>
<proteinExistence type="predicted"/>
<organism evidence="2 3">
    <name type="scientific">Amanita thiersii Skay4041</name>
    <dbReference type="NCBI Taxonomy" id="703135"/>
    <lineage>
        <taxon>Eukaryota</taxon>
        <taxon>Fungi</taxon>
        <taxon>Dikarya</taxon>
        <taxon>Basidiomycota</taxon>
        <taxon>Agaricomycotina</taxon>
        <taxon>Agaricomycetes</taxon>
        <taxon>Agaricomycetidae</taxon>
        <taxon>Agaricales</taxon>
        <taxon>Pluteineae</taxon>
        <taxon>Amanitaceae</taxon>
        <taxon>Amanita</taxon>
    </lineage>
</organism>
<evidence type="ECO:0000259" key="1">
    <source>
        <dbReference type="Pfam" id="PF12697"/>
    </source>
</evidence>
<dbReference type="Proteomes" id="UP000242287">
    <property type="component" value="Unassembled WGS sequence"/>
</dbReference>
<feature type="domain" description="AB hydrolase-1" evidence="1">
    <location>
        <begin position="35"/>
        <end position="299"/>
    </location>
</feature>
<dbReference type="Gene3D" id="3.40.50.1820">
    <property type="entry name" value="alpha/beta hydrolase"/>
    <property type="match status" value="1"/>
</dbReference>
<dbReference type="Pfam" id="PF12697">
    <property type="entry name" value="Abhydrolase_6"/>
    <property type="match status" value="1"/>
</dbReference>
<dbReference type="EMBL" id="KZ302146">
    <property type="protein sequence ID" value="PFH46942.1"/>
    <property type="molecule type" value="Genomic_DNA"/>
</dbReference>
<dbReference type="AlphaFoldDB" id="A0A2A9NGU7"/>
<evidence type="ECO:0000313" key="3">
    <source>
        <dbReference type="Proteomes" id="UP000242287"/>
    </source>
</evidence>
<reference evidence="2 3" key="1">
    <citation type="submission" date="2014-02" db="EMBL/GenBank/DDBJ databases">
        <title>Transposable element dynamics among asymbiotic and ectomycorrhizal Amanita fungi.</title>
        <authorList>
            <consortium name="DOE Joint Genome Institute"/>
            <person name="Hess J."/>
            <person name="Skrede I."/>
            <person name="Wolfe B."/>
            <person name="LaButti K."/>
            <person name="Ohm R.A."/>
            <person name="Grigoriev I.V."/>
            <person name="Pringle A."/>
        </authorList>
    </citation>
    <scope>NUCLEOTIDE SEQUENCE [LARGE SCALE GENOMIC DNA]</scope>
    <source>
        <strain evidence="2 3">SKay4041</strain>
    </source>
</reference>
<dbReference type="STRING" id="703135.A0A2A9NGU7"/>
<accession>A0A2A9NGU7</accession>
<sequence length="315" mass="35779">MRQRRVLLGPSSACQFYVEALQYVPQPSYEDGYTLVMFHAMNLHKETFEVLLEQMMEKLPTSVRYREAWVIENPNHGRSSVMNQAILKSQEYIDHWNVLEYTRAVHVFLSSTSVHGVDFRKRKLIGMAHSGGGPSLMMLPTIQPTFAFRAFVMMDPAILPPRPPSYVMTGLFENWAKSKKDTWPSRDQAYEELSKSKAFSRWNPKLVKHFADYGLREIDESGAVTLACTGRQEAAFYRSPDMVGPPAESFVTRDEYGGKTEDFRAFLTENINKYNAGSVRWMEKGGHMLPQVVPIPVAEAVADALMQVDAPSARL</sequence>
<dbReference type="InterPro" id="IPR029058">
    <property type="entry name" value="AB_hydrolase_fold"/>
</dbReference>
<dbReference type="OrthoDB" id="94039at2759"/>